<feature type="region of interest" description="Disordered" evidence="1">
    <location>
        <begin position="1"/>
        <end position="23"/>
    </location>
</feature>
<comment type="caution">
    <text evidence="2">The sequence shown here is derived from an EMBL/GenBank/DDBJ whole genome shotgun (WGS) entry which is preliminary data.</text>
</comment>
<accession>A0ABR9Z8S8</accession>
<reference evidence="2 3" key="1">
    <citation type="journal article" date="2021" name="PeerJ">
        <title>Analysis of 44 Vibrio anguillarum genomes reveals high genetic diversity.</title>
        <authorList>
            <person name="Hansen M.J."/>
            <person name="Dalsgaard I."/>
        </authorList>
    </citation>
    <scope>NUCLEOTIDE SEQUENCE [LARGE SCALE GENOMIC DNA]</scope>
    <source>
        <strain evidence="2 3">040915-1/1B</strain>
    </source>
</reference>
<evidence type="ECO:0000313" key="2">
    <source>
        <dbReference type="EMBL" id="MBF4374125.1"/>
    </source>
</evidence>
<evidence type="ECO:0000313" key="3">
    <source>
        <dbReference type="Proteomes" id="UP000726136"/>
    </source>
</evidence>
<dbReference type="EMBL" id="RDPI01000016">
    <property type="protein sequence ID" value="MBF4374125.1"/>
    <property type="molecule type" value="Genomic_DNA"/>
</dbReference>
<keyword evidence="3" id="KW-1185">Reference proteome</keyword>
<protein>
    <recommendedName>
        <fullName evidence="4">Conjugal transfer protein</fullName>
    </recommendedName>
</protein>
<sequence>MFWSRKKKANKSEEKGEVSASPSKGFDVDSYKMKGLDPVNIESEMYVGDNAFAQAKFYKGLLIAIFIVQLFSYQTASTLKDTERTNLVPLVGQSMTIGNDYVDDAYLINMISFINANYVSATPANARIQHALLLPHVHPSQYAEMQKRMDIRSNTLKQLASTALYASVDWGRSFANKEKREHDYEGVTTKLWKTEFYTNRLLFVTGKQPEIESIKVELYYTVENGRFWIVDIIEVF</sequence>
<dbReference type="Proteomes" id="UP000726136">
    <property type="component" value="Unassembled WGS sequence"/>
</dbReference>
<organism evidence="2 3">
    <name type="scientific">Vibrio anguillarum</name>
    <name type="common">Listonella anguillarum</name>
    <dbReference type="NCBI Taxonomy" id="55601"/>
    <lineage>
        <taxon>Bacteria</taxon>
        <taxon>Pseudomonadati</taxon>
        <taxon>Pseudomonadota</taxon>
        <taxon>Gammaproteobacteria</taxon>
        <taxon>Vibrionales</taxon>
        <taxon>Vibrionaceae</taxon>
        <taxon>Vibrio</taxon>
    </lineage>
</organism>
<evidence type="ECO:0000256" key="1">
    <source>
        <dbReference type="SAM" id="MobiDB-lite"/>
    </source>
</evidence>
<name>A0ABR9Z8S8_VIBAN</name>
<dbReference type="InterPro" id="IPR007973">
    <property type="entry name" value="Pilus_assembly_TraE"/>
</dbReference>
<evidence type="ECO:0008006" key="4">
    <source>
        <dbReference type="Google" id="ProtNLM"/>
    </source>
</evidence>
<dbReference type="RefSeq" id="WP_194663731.1">
    <property type="nucleotide sequence ID" value="NZ_RDPI01000016.1"/>
</dbReference>
<gene>
    <name evidence="2" type="ORF">EAY46_13705</name>
</gene>
<proteinExistence type="predicted"/>
<dbReference type="Pfam" id="PF05309">
    <property type="entry name" value="TraE"/>
    <property type="match status" value="1"/>
</dbReference>